<dbReference type="InParanoid" id="A0A6I9S7B2"/>
<proteinExistence type="predicted"/>
<evidence type="ECO:0000313" key="2">
    <source>
        <dbReference type="Proteomes" id="UP000504607"/>
    </source>
</evidence>
<dbReference type="GO" id="GO:0003676">
    <property type="term" value="F:nucleic acid binding"/>
    <property type="evidence" value="ECO:0007669"/>
    <property type="project" value="InterPro"/>
</dbReference>
<dbReference type="Gene3D" id="3.30.420.10">
    <property type="entry name" value="Ribonuclease H-like superfamily/Ribonuclease H"/>
    <property type="match status" value="1"/>
</dbReference>
<keyword evidence="2" id="KW-1185">Reference proteome</keyword>
<dbReference type="PANTHER" id="PTHR47765">
    <property type="entry name" value="3'-5' EXONUCLEASE DOMAIN-CONTAINING PROTEIN"/>
    <property type="match status" value="1"/>
</dbReference>
<reference evidence="3" key="1">
    <citation type="submission" date="2025-08" db="UniProtKB">
        <authorList>
            <consortium name="RefSeq"/>
        </authorList>
    </citation>
    <scope>IDENTIFICATION</scope>
</reference>
<accession>A0A6I9S7B2</accession>
<dbReference type="SMART" id="SM00474">
    <property type="entry name" value="35EXOc"/>
    <property type="match status" value="1"/>
</dbReference>
<dbReference type="PANTHER" id="PTHR47765:SF2">
    <property type="entry name" value="EXONUCLEASE MUT-7 HOMOLOG"/>
    <property type="match status" value="1"/>
</dbReference>
<dbReference type="InterPro" id="IPR002562">
    <property type="entry name" value="3'-5'_exonuclease_dom"/>
</dbReference>
<organism evidence="2 3">
    <name type="scientific">Elaeis guineensis var. tenera</name>
    <name type="common">Oil palm</name>
    <dbReference type="NCBI Taxonomy" id="51953"/>
    <lineage>
        <taxon>Eukaryota</taxon>
        <taxon>Viridiplantae</taxon>
        <taxon>Streptophyta</taxon>
        <taxon>Embryophyta</taxon>
        <taxon>Tracheophyta</taxon>
        <taxon>Spermatophyta</taxon>
        <taxon>Magnoliopsida</taxon>
        <taxon>Liliopsida</taxon>
        <taxon>Arecaceae</taxon>
        <taxon>Arecoideae</taxon>
        <taxon>Cocoseae</taxon>
        <taxon>Elaeidinae</taxon>
        <taxon>Elaeis</taxon>
    </lineage>
</organism>
<dbReference type="RefSeq" id="XP_010938313.2">
    <property type="nucleotide sequence ID" value="XM_010940011.3"/>
</dbReference>
<dbReference type="GO" id="GO:0008408">
    <property type="term" value="F:3'-5' exonuclease activity"/>
    <property type="evidence" value="ECO:0007669"/>
    <property type="project" value="InterPro"/>
</dbReference>
<gene>
    <name evidence="3" type="primary">LOC105057411</name>
</gene>
<evidence type="ECO:0000259" key="1">
    <source>
        <dbReference type="SMART" id="SM00474"/>
    </source>
</evidence>
<dbReference type="FunCoup" id="A0A6I9S7B2">
    <property type="interactions" value="311"/>
</dbReference>
<sequence length="566" mass="64473">MGDYRGKLRKGNAIEEYLHEKGVICVHAFSDLSHISPATFVYLLKECYICGTHKATRKFRVLQQQVSRALYNGPQPGPFTFIIQCLYVVSLLGPSHGDGFGHMLISSLRNIRALKSILEDFAEAKHLVVQLFLDNFACAITHDGNILVKLLEEFDVELKDIGDAICGSELNNGCSDQAEAYAKQFIFGLIESRSFMAAVKLSERFSIHLSGESFLVKMMQCNQFGTAERWATFMGKPMICLLVQKYLDMNLLKLAYDLVKGNNLMQEFPDVSHLYKESSVRKLAEKGCWDVAEQKANNDRELIEFLVYLAMEAGYMEKVDELRERYHLDGFTKVVSGPRESSSGAYFLDLKKLNMDDIIWVDNIDGLLTATNYIEGCKIVGIDCEWKPNYERGSRPNRVSIMQIASEVRVFIFDLIKLYEDEREALGSCLRHILCSSNILKLGYNLQCDLNQLSYSYGDLECFDCYVKLLDIQNLFKEPKGGLSGLAKKILGAGLNKTRRNSNWEQRPLSENQKEYAALDAVVLVHIFHHVRDQPHSGANNEWCKTEWKSHIVSRINRRRPTNTLK</sequence>
<dbReference type="AlphaFoldDB" id="A0A6I9S7B2"/>
<evidence type="ECO:0000313" key="3">
    <source>
        <dbReference type="RefSeq" id="XP_010938313.2"/>
    </source>
</evidence>
<dbReference type="SUPFAM" id="SSF53098">
    <property type="entry name" value="Ribonuclease H-like"/>
    <property type="match status" value="1"/>
</dbReference>
<dbReference type="InterPro" id="IPR012337">
    <property type="entry name" value="RNaseH-like_sf"/>
</dbReference>
<protein>
    <submittedName>
        <fullName evidence="3">Uncharacterized protein LOC105057411</fullName>
    </submittedName>
</protein>
<feature type="domain" description="3'-5' exonuclease" evidence="1">
    <location>
        <begin position="358"/>
        <end position="536"/>
    </location>
</feature>
<dbReference type="Proteomes" id="UP000504607">
    <property type="component" value="Chromosome 14"/>
</dbReference>
<dbReference type="GO" id="GO:0006139">
    <property type="term" value="P:nucleobase-containing compound metabolic process"/>
    <property type="evidence" value="ECO:0007669"/>
    <property type="project" value="InterPro"/>
</dbReference>
<dbReference type="Pfam" id="PF01612">
    <property type="entry name" value="DNA_pol_A_exo1"/>
    <property type="match status" value="1"/>
</dbReference>
<dbReference type="InterPro" id="IPR036397">
    <property type="entry name" value="RNaseH_sf"/>
</dbReference>
<name>A0A6I9S7B2_ELAGV</name>
<dbReference type="InterPro" id="IPR052408">
    <property type="entry name" value="Exonuclease_MUT-7-like"/>
</dbReference>
<dbReference type="OrthoDB" id="10261556at2759"/>